<protein>
    <recommendedName>
        <fullName evidence="4">DUF4129 domain-containing protein</fullName>
    </recommendedName>
</protein>
<evidence type="ECO:0000256" key="1">
    <source>
        <dbReference type="SAM" id="Phobius"/>
    </source>
</evidence>
<evidence type="ECO:0000313" key="3">
    <source>
        <dbReference type="Proteomes" id="UP001596058"/>
    </source>
</evidence>
<dbReference type="EMBL" id="JBHSPA010000037">
    <property type="protein sequence ID" value="MFC5828486.1"/>
    <property type="molecule type" value="Genomic_DNA"/>
</dbReference>
<reference evidence="3" key="1">
    <citation type="journal article" date="2019" name="Int. J. Syst. Evol. Microbiol.">
        <title>The Global Catalogue of Microorganisms (GCM) 10K type strain sequencing project: providing services to taxonomists for standard genome sequencing and annotation.</title>
        <authorList>
            <consortium name="The Broad Institute Genomics Platform"/>
            <consortium name="The Broad Institute Genome Sequencing Center for Infectious Disease"/>
            <person name="Wu L."/>
            <person name="Ma J."/>
        </authorList>
    </citation>
    <scope>NUCLEOTIDE SEQUENCE [LARGE SCALE GENOMIC DNA]</scope>
    <source>
        <strain evidence="3">CCUG 53903</strain>
    </source>
</reference>
<evidence type="ECO:0000313" key="2">
    <source>
        <dbReference type="EMBL" id="MFC5828486.1"/>
    </source>
</evidence>
<organism evidence="2 3">
    <name type="scientific">Nonomuraea insulae</name>
    <dbReference type="NCBI Taxonomy" id="1616787"/>
    <lineage>
        <taxon>Bacteria</taxon>
        <taxon>Bacillati</taxon>
        <taxon>Actinomycetota</taxon>
        <taxon>Actinomycetes</taxon>
        <taxon>Streptosporangiales</taxon>
        <taxon>Streptosporangiaceae</taxon>
        <taxon>Nonomuraea</taxon>
    </lineage>
</organism>
<keyword evidence="1" id="KW-0472">Membrane</keyword>
<dbReference type="Proteomes" id="UP001596058">
    <property type="component" value="Unassembled WGS sequence"/>
</dbReference>
<accession>A0ABW1CUI2</accession>
<keyword evidence="1" id="KW-1133">Transmembrane helix</keyword>
<keyword evidence="3" id="KW-1185">Reference proteome</keyword>
<evidence type="ECO:0008006" key="4">
    <source>
        <dbReference type="Google" id="ProtNLM"/>
    </source>
</evidence>
<gene>
    <name evidence="2" type="ORF">ACFPZ3_31860</name>
</gene>
<feature type="transmembrane region" description="Helical" evidence="1">
    <location>
        <begin position="12"/>
        <end position="32"/>
    </location>
</feature>
<keyword evidence="1" id="KW-0812">Transmembrane</keyword>
<dbReference type="RefSeq" id="WP_379517986.1">
    <property type="nucleotide sequence ID" value="NZ_JBHSPA010000037.1"/>
</dbReference>
<sequence length="135" mass="15123">MGEWAKLIESLAGLVTAVAWPVAAVMAVRLLLSRHRAAFERLLDRIQAVSYPGGQIDLAITEADQRAQVEELAERLAAPETDVARRRLLARRAVEQAEHLGRLREATWWGARYLEDSTPSLRVRQAIRAAMGRRS</sequence>
<comment type="caution">
    <text evidence="2">The sequence shown here is derived from an EMBL/GenBank/DDBJ whole genome shotgun (WGS) entry which is preliminary data.</text>
</comment>
<name>A0ABW1CUI2_9ACTN</name>
<proteinExistence type="predicted"/>